<feature type="signal peptide" evidence="1">
    <location>
        <begin position="1"/>
        <end position="21"/>
    </location>
</feature>
<evidence type="ECO:0000313" key="2">
    <source>
        <dbReference type="EMBL" id="OXA99410.1"/>
    </source>
</evidence>
<reference evidence="2 3" key="1">
    <citation type="submission" date="2016-11" db="EMBL/GenBank/DDBJ databases">
        <title>Whole genomes of Flavobacteriaceae.</title>
        <authorList>
            <person name="Stine C."/>
            <person name="Li C."/>
            <person name="Tadesse D."/>
        </authorList>
    </citation>
    <scope>NUCLEOTIDE SEQUENCE [LARGE SCALE GENOMIC DNA]</scope>
    <source>
        <strain evidence="2 3">CCUG 59446</strain>
    </source>
</reference>
<dbReference type="NCBIfam" id="TIGR03519">
    <property type="entry name" value="T9SS_PorP_fam"/>
    <property type="match status" value="1"/>
</dbReference>
<evidence type="ECO:0008006" key="4">
    <source>
        <dbReference type="Google" id="ProtNLM"/>
    </source>
</evidence>
<feature type="chain" id="PRO_5012104268" description="Type IX secretion system membrane protein PorP/SprF" evidence="1">
    <location>
        <begin position="22"/>
        <end position="311"/>
    </location>
</feature>
<dbReference type="EMBL" id="MUHA01000014">
    <property type="protein sequence ID" value="OXA99410.1"/>
    <property type="molecule type" value="Genomic_DNA"/>
</dbReference>
<organism evidence="2 3">
    <name type="scientific">Flavobacterium oncorhynchi</name>
    <dbReference type="NCBI Taxonomy" id="728056"/>
    <lineage>
        <taxon>Bacteria</taxon>
        <taxon>Pseudomonadati</taxon>
        <taxon>Bacteroidota</taxon>
        <taxon>Flavobacteriia</taxon>
        <taxon>Flavobacteriales</taxon>
        <taxon>Flavobacteriaceae</taxon>
        <taxon>Flavobacterium</taxon>
    </lineage>
</organism>
<keyword evidence="1" id="KW-0732">Signal</keyword>
<dbReference type="Proteomes" id="UP000198336">
    <property type="component" value="Unassembled WGS sequence"/>
</dbReference>
<proteinExistence type="predicted"/>
<evidence type="ECO:0000256" key="1">
    <source>
        <dbReference type="SAM" id="SignalP"/>
    </source>
</evidence>
<comment type="caution">
    <text evidence="2">The sequence shown here is derived from an EMBL/GenBank/DDBJ whole genome shotgun (WGS) entry which is preliminary data.</text>
</comment>
<dbReference type="InterPro" id="IPR019861">
    <property type="entry name" value="PorP/SprF_Bacteroidetes"/>
</dbReference>
<accession>A0A226I1E2</accession>
<keyword evidence="3" id="KW-1185">Reference proteome</keyword>
<gene>
    <name evidence="2" type="ORF">B0A75_11410</name>
</gene>
<evidence type="ECO:0000313" key="3">
    <source>
        <dbReference type="Proteomes" id="UP000198336"/>
    </source>
</evidence>
<protein>
    <recommendedName>
        <fullName evidence="4">Type IX secretion system membrane protein PorP/SprF</fullName>
    </recommendedName>
</protein>
<dbReference type="Pfam" id="PF11751">
    <property type="entry name" value="PorP_SprF"/>
    <property type="match status" value="1"/>
</dbReference>
<name>A0A226I1E2_9FLAO</name>
<dbReference type="AlphaFoldDB" id="A0A226I1E2"/>
<sequence length="311" mass="34871">MKKINLFIVTILCCYSSIMFGQQDAQYTQYMYNTININPAYAGSRGTISVFGLHRTQWAGLEGAPITNTLSVNSPINHNMGIGLSVINDKIGPMTENNVSVDLSYSIDTSPFYKLSFGLKGTANLLDVDFTKLNIYDPSDPRFQNNVDNKFSPNIGVGVYFHSDRSYIGLSIPNMLENSHYDKSAKNESQSFVVKERMHYYLMAGYVFDLDYNLKFKPSVLTKAVQGAPLQTDISANFLFNEKFTAGLAYRWSASISALAGFQVSDSWFIGYSYDAETTKLANYNSGSHEIFLRFEVLGGSKSRMMSPRFF</sequence>
<dbReference type="RefSeq" id="WP_089054412.1">
    <property type="nucleotide sequence ID" value="NZ_MUHA01000014.1"/>
</dbReference>